<name>C9DG79_BPW14</name>
<keyword evidence="2" id="KW-1185">Reference proteome</keyword>
<dbReference type="RefSeq" id="YP_003358962.1">
    <property type="nucleotide sequence ID" value="NC_013697.1"/>
</dbReference>
<evidence type="ECO:0000313" key="1">
    <source>
        <dbReference type="EMBL" id="ACV50130.1"/>
    </source>
</evidence>
<protein>
    <submittedName>
        <fullName evidence="1">Uncharacterized protein</fullName>
    </submittedName>
</protein>
<sequence>MKAPAHYNTIDNAIAAWNAGDQRKAISMVGRMKLTERSGLTAGEIKTLTVASNFMNGMGRMWAQMGWDEDETIAKAKGIFIHHFMAKQAKG</sequence>
<reference evidence="2" key="1">
    <citation type="submission" date="2009-07" db="EMBL/GenBank/DDBJ databases">
        <authorList>
            <person name="Kropinski A.M."/>
            <person name="Villegas A."/>
            <person name="Lingohr E.J."/>
        </authorList>
    </citation>
    <scope>NUCLEOTIDE SEQUENCE [LARGE SCALE GENOMIC DNA]</scope>
</reference>
<dbReference type="Proteomes" id="UP000008986">
    <property type="component" value="Segment"/>
</dbReference>
<proteinExistence type="predicted"/>
<dbReference type="EMBL" id="GQ357915">
    <property type="protein sequence ID" value="ACV50130.1"/>
    <property type="molecule type" value="Genomic_DNA"/>
</dbReference>
<accession>C9DG79</accession>
<gene>
    <name evidence="1" type="primary">108</name>
</gene>
<organism evidence="1 2">
    <name type="scientific">Delftia phage PhiW-14</name>
    <name type="common">Deftia acidovorans bacteriophage phiW-14</name>
    <dbReference type="NCBI Taxonomy" id="665032"/>
    <lineage>
        <taxon>Viruses</taxon>
        <taxon>Duplodnaviria</taxon>
        <taxon>Heunggongvirae</taxon>
        <taxon>Uroviricota</taxon>
        <taxon>Caudoviricetes</taxon>
        <taxon>Ionavirus</taxon>
        <taxon>Ionavirus W14</taxon>
    </lineage>
</organism>
<organismHost>
    <name type="scientific">Delftia acidovorans</name>
    <name type="common">Pseudomonas acidovorans</name>
    <name type="synonym">Comamonas acidovorans</name>
    <dbReference type="NCBI Taxonomy" id="80866"/>
</organismHost>
<dbReference type="KEGG" id="vg:8684056"/>
<dbReference type="GeneID" id="8684056"/>
<evidence type="ECO:0000313" key="2">
    <source>
        <dbReference type="Proteomes" id="UP000008986"/>
    </source>
</evidence>